<dbReference type="Gene3D" id="3.30.420.10">
    <property type="entry name" value="Ribonuclease H-like superfamily/Ribonuclease H"/>
    <property type="match status" value="1"/>
</dbReference>
<organism evidence="3 4">
    <name type="scientific">Filobasidium floriforme</name>
    <dbReference type="NCBI Taxonomy" id="5210"/>
    <lineage>
        <taxon>Eukaryota</taxon>
        <taxon>Fungi</taxon>
        <taxon>Dikarya</taxon>
        <taxon>Basidiomycota</taxon>
        <taxon>Agaricomycotina</taxon>
        <taxon>Tremellomycetes</taxon>
        <taxon>Filobasidiales</taxon>
        <taxon>Filobasidiaceae</taxon>
        <taxon>Filobasidium</taxon>
    </lineage>
</organism>
<dbReference type="SUPFAM" id="SSF53098">
    <property type="entry name" value="Ribonuclease H-like"/>
    <property type="match status" value="1"/>
</dbReference>
<dbReference type="PANTHER" id="PTHR46791:SF5">
    <property type="entry name" value="CLR5 DOMAIN-CONTAINING PROTEIN-RELATED"/>
    <property type="match status" value="1"/>
</dbReference>
<keyword evidence="4" id="KW-1185">Reference proteome</keyword>
<dbReference type="GO" id="GO:0003723">
    <property type="term" value="F:RNA binding"/>
    <property type="evidence" value="ECO:0007669"/>
    <property type="project" value="UniProtKB-KW"/>
</dbReference>
<feature type="domain" description="Integrase catalytic" evidence="2">
    <location>
        <begin position="40"/>
        <end position="139"/>
    </location>
</feature>
<comment type="caution">
    <text evidence="3">The sequence shown here is derived from an EMBL/GenBank/DDBJ whole genome shotgun (WGS) entry which is preliminary data.</text>
</comment>
<dbReference type="EMBL" id="JABELV010000307">
    <property type="protein sequence ID" value="KAG7527383.1"/>
    <property type="molecule type" value="Genomic_DNA"/>
</dbReference>
<dbReference type="Proteomes" id="UP000812966">
    <property type="component" value="Unassembled WGS sequence"/>
</dbReference>
<name>A0A8K0JDU9_9TREE</name>
<dbReference type="GO" id="GO:0005634">
    <property type="term" value="C:nucleus"/>
    <property type="evidence" value="ECO:0007669"/>
    <property type="project" value="UniProtKB-ARBA"/>
</dbReference>
<evidence type="ECO:0000259" key="2">
    <source>
        <dbReference type="PROSITE" id="PS50994"/>
    </source>
</evidence>
<reference evidence="3" key="1">
    <citation type="submission" date="2020-04" db="EMBL/GenBank/DDBJ databases">
        <title>Analysis of mating type loci in Filobasidium floriforme.</title>
        <authorList>
            <person name="Nowrousian M."/>
        </authorList>
    </citation>
    <scope>NUCLEOTIDE SEQUENCE</scope>
    <source>
        <strain evidence="3">CBS 6242</strain>
    </source>
</reference>
<dbReference type="Pfam" id="PF24764">
    <property type="entry name" value="rva_4"/>
    <property type="match status" value="1"/>
</dbReference>
<dbReference type="InterPro" id="IPR036397">
    <property type="entry name" value="RNaseH_sf"/>
</dbReference>
<gene>
    <name evidence="3" type="ORF">FFLO_06986</name>
</gene>
<evidence type="ECO:0000256" key="1">
    <source>
        <dbReference type="ARBA" id="ARBA00022884"/>
    </source>
</evidence>
<dbReference type="InterPro" id="IPR058913">
    <property type="entry name" value="Integrase_dom_put"/>
</dbReference>
<proteinExistence type="predicted"/>
<dbReference type="PANTHER" id="PTHR46791">
    <property type="entry name" value="EXPRESSED PROTEIN"/>
    <property type="match status" value="1"/>
</dbReference>
<keyword evidence="1" id="KW-0694">RNA-binding</keyword>
<evidence type="ECO:0000313" key="3">
    <source>
        <dbReference type="EMBL" id="KAG7527383.1"/>
    </source>
</evidence>
<protein>
    <recommendedName>
        <fullName evidence="2">Integrase catalytic domain-containing protein</fullName>
    </recommendedName>
</protein>
<sequence>MGFLRAQNVTVTRQQVRDIMQARDPYRHMMRRAQVLHQREYDVPFINSVWHMDGQHKLINWKIVIHGCVDGKSRLIVFMHASDNNRAETVTPSFVHATERWGWPSRVRADHGGENLGVRDLMIAVRGEPAALRAMVNSS</sequence>
<dbReference type="GO" id="GO:0015074">
    <property type="term" value="P:DNA integration"/>
    <property type="evidence" value="ECO:0007669"/>
    <property type="project" value="InterPro"/>
</dbReference>
<dbReference type="AlphaFoldDB" id="A0A8K0JDU9"/>
<dbReference type="PROSITE" id="PS50994">
    <property type="entry name" value="INTEGRASE"/>
    <property type="match status" value="1"/>
</dbReference>
<evidence type="ECO:0000313" key="4">
    <source>
        <dbReference type="Proteomes" id="UP000812966"/>
    </source>
</evidence>
<dbReference type="InterPro" id="IPR012337">
    <property type="entry name" value="RNaseH-like_sf"/>
</dbReference>
<dbReference type="InterPro" id="IPR001584">
    <property type="entry name" value="Integrase_cat-core"/>
</dbReference>
<accession>A0A8K0JDU9</accession>